<evidence type="ECO:0000259" key="13">
    <source>
        <dbReference type="PROSITE" id="PS50240"/>
    </source>
</evidence>
<evidence type="ECO:0000256" key="3">
    <source>
        <dbReference type="ARBA" id="ARBA00022670"/>
    </source>
</evidence>
<evidence type="ECO:0000256" key="2">
    <source>
        <dbReference type="ARBA" id="ARBA00022525"/>
    </source>
</evidence>
<dbReference type="GO" id="GO:0004252">
    <property type="term" value="F:serine-type endopeptidase activity"/>
    <property type="evidence" value="ECO:0007669"/>
    <property type="project" value="UniProtKB-UniRule"/>
</dbReference>
<dbReference type="Pfam" id="PF12032">
    <property type="entry name" value="CLIP"/>
    <property type="match status" value="1"/>
</dbReference>
<keyword evidence="2 12" id="KW-0964">Secreted</keyword>
<dbReference type="SUPFAM" id="SSF50494">
    <property type="entry name" value="Trypsin-like serine proteases"/>
    <property type="match status" value="1"/>
</dbReference>
<evidence type="ECO:0000256" key="12">
    <source>
        <dbReference type="RuleBase" id="RU366078"/>
    </source>
</evidence>
<keyword evidence="3 11" id="KW-0645">Protease</keyword>
<dbReference type="PRINTS" id="PR00722">
    <property type="entry name" value="CHYMOTRYPSIN"/>
</dbReference>
<dbReference type="PANTHER" id="PTHR24258:SF116">
    <property type="entry name" value="FI16631P1-RELATED"/>
    <property type="match status" value="1"/>
</dbReference>
<keyword evidence="7" id="KW-0865">Zymogen</keyword>
<dbReference type="CDD" id="cd00190">
    <property type="entry name" value="Tryp_SPc"/>
    <property type="match status" value="1"/>
</dbReference>
<evidence type="ECO:0000256" key="5">
    <source>
        <dbReference type="ARBA" id="ARBA00022801"/>
    </source>
</evidence>
<dbReference type="PROSITE" id="PS51888">
    <property type="entry name" value="CLIP"/>
    <property type="match status" value="1"/>
</dbReference>
<dbReference type="AlphaFoldDB" id="A0A9P0CH84"/>
<dbReference type="PROSITE" id="PS50240">
    <property type="entry name" value="TRYPSIN_DOM"/>
    <property type="match status" value="1"/>
</dbReference>
<dbReference type="GO" id="GO:0006508">
    <property type="term" value="P:proteolysis"/>
    <property type="evidence" value="ECO:0007669"/>
    <property type="project" value="UniProtKB-KW"/>
</dbReference>
<evidence type="ECO:0000256" key="11">
    <source>
        <dbReference type="RuleBase" id="RU363034"/>
    </source>
</evidence>
<evidence type="ECO:0000313" key="16">
    <source>
        <dbReference type="Proteomes" id="UP001153636"/>
    </source>
</evidence>
<dbReference type="Proteomes" id="UP001153636">
    <property type="component" value="Chromosome 14"/>
</dbReference>
<keyword evidence="8" id="KW-1015">Disulfide bond</keyword>
<dbReference type="SMART" id="SM00680">
    <property type="entry name" value="CLIP"/>
    <property type="match status" value="1"/>
</dbReference>
<organism evidence="15 16">
    <name type="scientific">Psylliodes chrysocephalus</name>
    <dbReference type="NCBI Taxonomy" id="3402493"/>
    <lineage>
        <taxon>Eukaryota</taxon>
        <taxon>Metazoa</taxon>
        <taxon>Ecdysozoa</taxon>
        <taxon>Arthropoda</taxon>
        <taxon>Hexapoda</taxon>
        <taxon>Insecta</taxon>
        <taxon>Pterygota</taxon>
        <taxon>Neoptera</taxon>
        <taxon>Endopterygota</taxon>
        <taxon>Coleoptera</taxon>
        <taxon>Polyphaga</taxon>
        <taxon>Cucujiformia</taxon>
        <taxon>Chrysomeloidea</taxon>
        <taxon>Chrysomelidae</taxon>
        <taxon>Galerucinae</taxon>
        <taxon>Alticini</taxon>
        <taxon>Psylliodes</taxon>
    </lineage>
</organism>
<keyword evidence="6 11" id="KW-0720">Serine protease</keyword>
<keyword evidence="16" id="KW-1185">Reference proteome</keyword>
<keyword evidence="9" id="KW-0325">Glycoprotein</keyword>
<dbReference type="InterPro" id="IPR033116">
    <property type="entry name" value="TRYPSIN_SER"/>
</dbReference>
<feature type="domain" description="Clip" evidence="14">
    <location>
        <begin position="25"/>
        <end position="78"/>
    </location>
</feature>
<comment type="domain">
    <text evidence="12">The clip domain consists of 35-55 residues which are 'knitted' together usually by 3 conserved disulfide bonds forming a clip-like compact structure.</text>
</comment>
<dbReference type="InterPro" id="IPR001254">
    <property type="entry name" value="Trypsin_dom"/>
</dbReference>
<reference evidence="15" key="1">
    <citation type="submission" date="2022-01" db="EMBL/GenBank/DDBJ databases">
        <authorList>
            <person name="King R."/>
        </authorList>
    </citation>
    <scope>NUCLEOTIDE SEQUENCE</scope>
</reference>
<dbReference type="SMART" id="SM00020">
    <property type="entry name" value="Tryp_SPc"/>
    <property type="match status" value="1"/>
</dbReference>
<dbReference type="PROSITE" id="PS00134">
    <property type="entry name" value="TRYPSIN_HIS"/>
    <property type="match status" value="1"/>
</dbReference>
<evidence type="ECO:0000256" key="4">
    <source>
        <dbReference type="ARBA" id="ARBA00022729"/>
    </source>
</evidence>
<dbReference type="OrthoDB" id="425190at2759"/>
<dbReference type="EMBL" id="OV651826">
    <property type="protein sequence ID" value="CAH1103407.1"/>
    <property type="molecule type" value="Genomic_DNA"/>
</dbReference>
<dbReference type="Gene3D" id="3.30.1640.30">
    <property type="match status" value="1"/>
</dbReference>
<dbReference type="FunFam" id="2.40.10.10:FF:000015">
    <property type="entry name" value="Atrial natriuretic peptide-converting enzyme"/>
    <property type="match status" value="1"/>
</dbReference>
<protein>
    <recommendedName>
        <fullName evidence="12">CLIP domain-containing serine protease</fullName>
        <ecNumber evidence="11">3.4.21.-</ecNumber>
    </recommendedName>
</protein>
<gene>
    <name evidence="15" type="ORF">PSYICH_LOCUS4468</name>
</gene>
<feature type="domain" description="Peptidase S1" evidence="13">
    <location>
        <begin position="127"/>
        <end position="373"/>
    </location>
</feature>
<dbReference type="InterPro" id="IPR018114">
    <property type="entry name" value="TRYPSIN_HIS"/>
</dbReference>
<evidence type="ECO:0000256" key="10">
    <source>
        <dbReference type="ARBA" id="ARBA00024195"/>
    </source>
</evidence>
<proteinExistence type="inferred from homology"/>
<evidence type="ECO:0000259" key="14">
    <source>
        <dbReference type="PROSITE" id="PS51888"/>
    </source>
</evidence>
<dbReference type="FunFam" id="3.30.1640.30:FF:000001">
    <property type="entry name" value="Serine protease 7"/>
    <property type="match status" value="1"/>
</dbReference>
<evidence type="ECO:0000256" key="8">
    <source>
        <dbReference type="ARBA" id="ARBA00023157"/>
    </source>
</evidence>
<evidence type="ECO:0000313" key="15">
    <source>
        <dbReference type="EMBL" id="CAH1103407.1"/>
    </source>
</evidence>
<dbReference type="InterPro" id="IPR001314">
    <property type="entry name" value="Peptidase_S1A"/>
</dbReference>
<evidence type="ECO:0000256" key="1">
    <source>
        <dbReference type="ARBA" id="ARBA00004613"/>
    </source>
</evidence>
<dbReference type="EC" id="3.4.21.-" evidence="11"/>
<accession>A0A9P0CH84</accession>
<dbReference type="PANTHER" id="PTHR24258">
    <property type="entry name" value="SERINE PROTEASE-RELATED"/>
    <property type="match status" value="1"/>
</dbReference>
<dbReference type="InterPro" id="IPR038565">
    <property type="entry name" value="CLIP_sf"/>
</dbReference>
<feature type="signal peptide" evidence="12">
    <location>
        <begin position="1"/>
        <end position="18"/>
    </location>
</feature>
<evidence type="ECO:0000256" key="6">
    <source>
        <dbReference type="ARBA" id="ARBA00022825"/>
    </source>
</evidence>
<evidence type="ECO:0000256" key="9">
    <source>
        <dbReference type="ARBA" id="ARBA00023180"/>
    </source>
</evidence>
<dbReference type="InterPro" id="IPR022700">
    <property type="entry name" value="CLIP"/>
</dbReference>
<dbReference type="Gene3D" id="2.40.10.10">
    <property type="entry name" value="Trypsin-like serine proteases"/>
    <property type="match status" value="1"/>
</dbReference>
<dbReference type="PROSITE" id="PS00135">
    <property type="entry name" value="TRYPSIN_SER"/>
    <property type="match status" value="1"/>
</dbReference>
<dbReference type="GO" id="GO:0005576">
    <property type="term" value="C:extracellular region"/>
    <property type="evidence" value="ECO:0007669"/>
    <property type="project" value="UniProtKB-SubCell"/>
</dbReference>
<evidence type="ECO:0000256" key="7">
    <source>
        <dbReference type="ARBA" id="ARBA00023145"/>
    </source>
</evidence>
<name>A0A9P0CH84_9CUCU</name>
<keyword evidence="4 12" id="KW-0732">Signal</keyword>
<feature type="chain" id="PRO_5040530910" description="CLIP domain-containing serine protease" evidence="12">
    <location>
        <begin position="19"/>
        <end position="373"/>
    </location>
</feature>
<comment type="similarity">
    <text evidence="10 12">Belongs to the peptidase S1 family. CLIP subfamily.</text>
</comment>
<dbReference type="Pfam" id="PF00089">
    <property type="entry name" value="Trypsin"/>
    <property type="match status" value="1"/>
</dbReference>
<comment type="subcellular location">
    <subcellularLocation>
        <location evidence="1 12">Secreted</location>
    </subcellularLocation>
</comment>
<sequence>MNLWICVVCLAFLHNVVAQIPEGTPCYTSRNEYGLCINIKSCQFMIHLLRTRSRDPETVKYLRSSSCGYIAGIPMVCCPQDASINDLNSNEGLEERAKKHKDSSENSDVGKLNGPKCGISNVTNYRVVGGVPAKLNEIPFIAILGYKNARNPNTPKWLCGGSLISNKHILTAAHCVYNRQDLYVVRLGDLNLFDDNDGAFPEDINIVSSKIHEDYSPTKFTNDIAILTLEKEPKNPNIWPVCIPNKEPFKSNTFVKYNAMVAGWGALYFNGPSSAALQLAQIPVVEQDKCKNAFAEKAIIDDNIICAGRADGKQDACQGDSGGPLFWGTIDGEVIRFYQIGVVSYGFRCAEVGYPGVYTRVTNFVDWIENNVS</sequence>
<keyword evidence="5 11" id="KW-0378">Hydrolase</keyword>
<dbReference type="InterPro" id="IPR009003">
    <property type="entry name" value="Peptidase_S1_PA"/>
</dbReference>
<dbReference type="InterPro" id="IPR043504">
    <property type="entry name" value="Peptidase_S1_PA_chymotrypsin"/>
</dbReference>